<protein>
    <submittedName>
        <fullName evidence="2">Uncharacterized protein</fullName>
    </submittedName>
</protein>
<dbReference type="RefSeq" id="WP_316426202.1">
    <property type="nucleotide sequence ID" value="NZ_CP130144.1"/>
</dbReference>
<gene>
    <name evidence="2" type="ORF">Q2T42_19490</name>
</gene>
<accession>A0AA97ARA3</accession>
<proteinExistence type="predicted"/>
<reference evidence="2" key="1">
    <citation type="journal article" date="2023" name="Plants (Basel)">
        <title>Genomic Analysis of Leptolyngbya boryana CZ1 Reveals Efficient Carbon Fixation Modules.</title>
        <authorList>
            <person name="Bai X."/>
            <person name="Wang H."/>
            <person name="Cheng W."/>
            <person name="Wang J."/>
            <person name="Ma M."/>
            <person name="Hu H."/>
            <person name="Song Z."/>
            <person name="Ma H."/>
            <person name="Fan Y."/>
            <person name="Du C."/>
            <person name="Xu J."/>
        </authorList>
    </citation>
    <scope>NUCLEOTIDE SEQUENCE</scope>
    <source>
        <strain evidence="2">CZ1</strain>
    </source>
</reference>
<dbReference type="EMBL" id="CP130144">
    <property type="protein sequence ID" value="WNZ44020.1"/>
    <property type="molecule type" value="Genomic_DNA"/>
</dbReference>
<feature type="transmembrane region" description="Helical" evidence="1">
    <location>
        <begin position="58"/>
        <end position="76"/>
    </location>
</feature>
<keyword evidence="1" id="KW-1133">Transmembrane helix</keyword>
<feature type="transmembrane region" description="Helical" evidence="1">
    <location>
        <begin position="214"/>
        <end position="232"/>
    </location>
</feature>
<keyword evidence="1" id="KW-0812">Transmembrane</keyword>
<reference evidence="2" key="2">
    <citation type="submission" date="2023-07" db="EMBL/GenBank/DDBJ databases">
        <authorList>
            <person name="Bai X.-H."/>
            <person name="Wang H.-H."/>
            <person name="Wang J."/>
            <person name="Ma M.-Y."/>
            <person name="Hu H.-H."/>
            <person name="Song Z.-L."/>
            <person name="Ma H.-G."/>
            <person name="Fan Y."/>
            <person name="Du C.-Y."/>
            <person name="Xu J.-C."/>
        </authorList>
    </citation>
    <scope>NUCLEOTIDE SEQUENCE</scope>
    <source>
        <strain evidence="2">CZ1</strain>
    </source>
</reference>
<dbReference type="AlphaFoldDB" id="A0AA97ARA3"/>
<name>A0AA97ARA3_LEPBY</name>
<sequence length="314" mass="36897">MSAKFLEGFGNKLAEQWIANLFAPAFVFWIGGILAYIYRYGWQSIAQWFPDAKFEPLQVGILAIVLIVVLISAFVVQRFDTEVLRGLEGYWYPGIRDLGRPILDRMTQSQIKRRKNLLNRWKKLHEKYNQHQLSALDRAEYVRLDRVLRQFPNLGDDFMPTRLGNILRAAERRPYDRYGLDAIICWSRLWLLMPDSARKELQDARTELNNGVRIWTWSILFLIWTIWTWWAIPCAIASAIFAYCWILDAATVYGDLIESVFDLYRISLYQSLRFPLPNNPAEEKEIGLKVTEYLFRGLQKDFIQFTTPPNGEKK</sequence>
<evidence type="ECO:0000313" key="2">
    <source>
        <dbReference type="EMBL" id="WNZ44020.1"/>
    </source>
</evidence>
<keyword evidence="1" id="KW-0472">Membrane</keyword>
<organism evidence="2">
    <name type="scientific">Leptolyngbya boryana CZ1</name>
    <dbReference type="NCBI Taxonomy" id="3060204"/>
    <lineage>
        <taxon>Bacteria</taxon>
        <taxon>Bacillati</taxon>
        <taxon>Cyanobacteriota</taxon>
        <taxon>Cyanophyceae</taxon>
        <taxon>Leptolyngbyales</taxon>
        <taxon>Leptolyngbyaceae</taxon>
        <taxon>Leptolyngbya group</taxon>
        <taxon>Leptolyngbya</taxon>
    </lineage>
</organism>
<evidence type="ECO:0000256" key="1">
    <source>
        <dbReference type="SAM" id="Phobius"/>
    </source>
</evidence>
<feature type="transmembrane region" description="Helical" evidence="1">
    <location>
        <begin position="21"/>
        <end position="38"/>
    </location>
</feature>